<dbReference type="GO" id="GO:0007094">
    <property type="term" value="P:mitotic spindle assembly checkpoint signaling"/>
    <property type="evidence" value="ECO:0007669"/>
    <property type="project" value="TreeGrafter"/>
</dbReference>
<dbReference type="EMBL" id="HE612865">
    <property type="protein sequence ID" value="CCE65038.1"/>
    <property type="molecule type" value="Genomic_DNA"/>
</dbReference>
<dbReference type="HOGENOM" id="CLU_012537_0_0_1"/>
<accession>G8BYU6</accession>
<dbReference type="OrthoDB" id="5592879at2759"/>
<evidence type="ECO:0000259" key="3">
    <source>
        <dbReference type="SMART" id="SM00787"/>
    </source>
</evidence>
<dbReference type="SMART" id="SM00787">
    <property type="entry name" value="Spc7"/>
    <property type="match status" value="1"/>
</dbReference>
<dbReference type="Pfam" id="PF08317">
    <property type="entry name" value="Spc7"/>
    <property type="match status" value="1"/>
</dbReference>
<dbReference type="GO" id="GO:0000776">
    <property type="term" value="C:kinetochore"/>
    <property type="evidence" value="ECO:0007669"/>
    <property type="project" value="TreeGrafter"/>
</dbReference>
<evidence type="ECO:0000256" key="2">
    <source>
        <dbReference type="SAM" id="MobiDB-lite"/>
    </source>
</evidence>
<feature type="domain" description="Spc7 kinetochore protein" evidence="3">
    <location>
        <begin position="366"/>
        <end position="684"/>
    </location>
</feature>
<dbReference type="GO" id="GO:0034501">
    <property type="term" value="P:protein localization to kinetochore"/>
    <property type="evidence" value="ECO:0007669"/>
    <property type="project" value="TreeGrafter"/>
</dbReference>
<name>G8BYU6_TETPH</name>
<evidence type="ECO:0000313" key="5">
    <source>
        <dbReference type="Proteomes" id="UP000005666"/>
    </source>
</evidence>
<reference evidence="4 5" key="1">
    <citation type="journal article" date="2011" name="Proc. Natl. Acad. Sci. U.S.A.">
        <title>Evolutionary erosion of yeast sex chromosomes by mating-type switching accidents.</title>
        <authorList>
            <person name="Gordon J.L."/>
            <person name="Armisen D."/>
            <person name="Proux-Wera E."/>
            <person name="Oheigeartaigh S.S."/>
            <person name="Byrne K.P."/>
            <person name="Wolfe K.H."/>
        </authorList>
    </citation>
    <scope>NUCLEOTIDE SEQUENCE [LARGE SCALE GENOMIC DNA]</scope>
    <source>
        <strain evidence="5">ATCC 24235 / CBS 4417 / NBRC 1672 / NRRL Y-8282 / UCD 70-5</strain>
    </source>
</reference>
<dbReference type="RefSeq" id="XP_003687472.1">
    <property type="nucleotide sequence ID" value="XM_003687424.1"/>
</dbReference>
<keyword evidence="1" id="KW-0175">Coiled coil</keyword>
<dbReference type="PANTHER" id="PTHR28260">
    <property type="entry name" value="SPINDLE POLE BODY COMPONENT SPC105"/>
    <property type="match status" value="1"/>
</dbReference>
<dbReference type="Proteomes" id="UP000005666">
    <property type="component" value="Chromosome 10"/>
</dbReference>
<dbReference type="OMA" id="HSFDFVP"/>
<organism evidence="4 5">
    <name type="scientific">Tetrapisispora phaffii (strain ATCC 24235 / CBS 4417 / NBRC 1672 / NRRL Y-8282 / UCD 70-5)</name>
    <name type="common">Yeast</name>
    <name type="synonym">Fabospora phaffii</name>
    <dbReference type="NCBI Taxonomy" id="1071381"/>
    <lineage>
        <taxon>Eukaryota</taxon>
        <taxon>Fungi</taxon>
        <taxon>Dikarya</taxon>
        <taxon>Ascomycota</taxon>
        <taxon>Saccharomycotina</taxon>
        <taxon>Saccharomycetes</taxon>
        <taxon>Saccharomycetales</taxon>
        <taxon>Saccharomycetaceae</taxon>
        <taxon>Tetrapisispora</taxon>
    </lineage>
</organism>
<dbReference type="InterPro" id="IPR013253">
    <property type="entry name" value="Spc7_domain"/>
</dbReference>
<dbReference type="KEGG" id="tpf:TPHA_0J02180"/>
<evidence type="ECO:0000256" key="1">
    <source>
        <dbReference type="SAM" id="Coils"/>
    </source>
</evidence>
<dbReference type="InterPro" id="IPR033338">
    <property type="entry name" value="Spc105/Spc7"/>
</dbReference>
<feature type="region of interest" description="Disordered" evidence="2">
    <location>
        <begin position="1"/>
        <end position="38"/>
    </location>
</feature>
<dbReference type="GeneID" id="11532946"/>
<keyword evidence="5" id="KW-1185">Reference proteome</keyword>
<proteinExistence type="predicted"/>
<dbReference type="eggNOG" id="ENOG502S20P">
    <property type="taxonomic scope" value="Eukaryota"/>
</dbReference>
<feature type="coiled-coil region" evidence="1">
    <location>
        <begin position="517"/>
        <end position="548"/>
    </location>
</feature>
<protein>
    <recommendedName>
        <fullName evidence="3">Spc7 kinetochore protein domain-containing protein</fullName>
    </recommendedName>
</protein>
<dbReference type="GO" id="GO:1990758">
    <property type="term" value="P:mitotic sister chromatid biorientation"/>
    <property type="evidence" value="ECO:0007669"/>
    <property type="project" value="TreeGrafter"/>
</dbReference>
<gene>
    <name evidence="4" type="primary">TPHA0J02180</name>
    <name evidence="4" type="ordered locus">TPHA_0J02180</name>
</gene>
<sequence length="845" mass="96182">MSNKSILKSTQERLHDENDSYGMNNSNNNTLPSMGFSKVDLLDGNNTTSNINTSGMQSKLNRRVSFAPDVTLHSFDFVPEQRLKVREPRRRIPVELLPTSSQELNTDVNMVTSTQQPDMSLDLTEPVRAAVQISSNRESNGDEFTMEMTELFVQDNGELAEKLGDKDMLVDDKLNETMDFTKPNGIVEEFQQTIDTASSLEQKKTDNNITMEFTGVFNERGNTEEHQLSFHEVNAVSQGEALEMTEVFSAATSKLAATNEVTTAENDDSDMEKSISVAMDFTMVQPNLQSPTKLDSKRRKLAEDGAYATNDTSEPPVLSASVPLVDSQTDDIVSDIERMSPIAMSSLEHEISLNKPIIVSPNAKIVETKETTDNLESNRHSIKDFLRELNLDFDQYNTVSGEEKQDIIFKLSQLSETNGVPINQLYNFFYIDTPIFEMNTFIITELLKKISNSKSILDDLDNQTISNPPPIIAEYYASDLSHKQSISQKMLTIKNYSGLLAQRGWYEWRIQHLLGLQNVLQENITILNEELEKISEDLENVKNIKNRTDSIRASIRREIRLLKELPAAKYNKESTLNDKINIENLKQELMANGIKLEEYTTLKTKKEGLLLYVKEMNDKITSVRKEISALAADTMKGKVFTTYDISRLKMKFSLLQNITNVKFVSMVNSTLQIKLNIKMFPVINVEMRNFQITQITENIYLEEGSDPFISQYVNQLSSEIALKNNKATLMDVLSNLLKQLESDSTFLKQYISFQLLYNIKLVEHMGVFHLLFANYDVKTDNKMRFLIPAREFINLGSNNMGKLNIKFEAIRGEAYGKDEALALFIKKINRSLPWINDTKVNLLYL</sequence>
<evidence type="ECO:0000313" key="4">
    <source>
        <dbReference type="EMBL" id="CCE65038.1"/>
    </source>
</evidence>
<dbReference type="AlphaFoldDB" id="G8BYU6"/>
<dbReference type="PANTHER" id="PTHR28260:SF1">
    <property type="entry name" value="SPINDLE POLE BODY COMPONENT SPC105"/>
    <property type="match status" value="1"/>
</dbReference>
<dbReference type="STRING" id="1071381.G8BYU6"/>